<dbReference type="Proteomes" id="UP000713964">
    <property type="component" value="Unassembled WGS sequence"/>
</dbReference>
<protein>
    <submittedName>
        <fullName evidence="1">Transcriptional initiation protein Tat</fullName>
    </submittedName>
</protein>
<dbReference type="InterPro" id="IPR006311">
    <property type="entry name" value="TAT_signal"/>
</dbReference>
<evidence type="ECO:0000313" key="2">
    <source>
        <dbReference type="Proteomes" id="UP000713964"/>
    </source>
</evidence>
<evidence type="ECO:0000313" key="1">
    <source>
        <dbReference type="EMBL" id="MBF1659989.1"/>
    </source>
</evidence>
<gene>
    <name evidence="1" type="ORF">HXO58_09210</name>
</gene>
<dbReference type="PROSITE" id="PS51318">
    <property type="entry name" value="TAT"/>
    <property type="match status" value="1"/>
</dbReference>
<sequence length="284" mass="29909">MTSSSNTTNGLNRRALIKGAAWSTPVIATAAAVPAYAASTDAQETPTLKFGVFTQAFNSNPANDFDTRYGLDSYTVQVPNITATSTTPQSRGGGTFTPGGSVGAGLYGGAGLWISAPINSKGEFQGSSWLYPQAHLQVTFEFTFPTAEDVTDPLLWDTENDVEIPALAKSAGGAKTNNPAVAAFNGIAYTAKFYEPVIEDNVWTGVLDIRTSDYLEATAKDGVSYAQVLASLVPVYFTEVTSSYTLTTTAQITSGNVAMQLTEGGEYTFQDLAGLRASATITRP</sequence>
<dbReference type="RefSeq" id="WP_297604833.1">
    <property type="nucleotide sequence ID" value="NZ_JABZXN010000039.1"/>
</dbReference>
<dbReference type="EMBL" id="JABZXL010000035">
    <property type="protein sequence ID" value="MBF1659989.1"/>
    <property type="molecule type" value="Genomic_DNA"/>
</dbReference>
<reference evidence="1" key="1">
    <citation type="submission" date="2020-04" db="EMBL/GenBank/DDBJ databases">
        <title>Deep metagenomics examines the oral microbiome during advanced dental caries in children, revealing novel taxa and co-occurrences with host molecules.</title>
        <authorList>
            <person name="Baker J.L."/>
            <person name="Morton J.T."/>
            <person name="Dinis M."/>
            <person name="Alvarez R."/>
            <person name="Tran N.C."/>
            <person name="Knight R."/>
            <person name="Edlund A."/>
        </authorList>
    </citation>
    <scope>NUCLEOTIDE SEQUENCE</scope>
    <source>
        <strain evidence="1">JCVI_29_bin.11</strain>
    </source>
</reference>
<accession>A0A930L533</accession>
<comment type="caution">
    <text evidence="1">The sequence shown here is derived from an EMBL/GenBank/DDBJ whole genome shotgun (WGS) entry which is preliminary data.</text>
</comment>
<proteinExistence type="predicted"/>
<name>A0A930L533_9MICC</name>
<dbReference type="AlphaFoldDB" id="A0A930L533"/>
<organism evidence="1 2">
    <name type="scientific">Rothia mucilaginosa</name>
    <dbReference type="NCBI Taxonomy" id="43675"/>
    <lineage>
        <taxon>Bacteria</taxon>
        <taxon>Bacillati</taxon>
        <taxon>Actinomycetota</taxon>
        <taxon>Actinomycetes</taxon>
        <taxon>Micrococcales</taxon>
        <taxon>Micrococcaceae</taxon>
        <taxon>Rothia</taxon>
    </lineage>
</organism>